<dbReference type="Pfam" id="PF11140">
    <property type="entry name" value="DUF2913"/>
    <property type="match status" value="1"/>
</dbReference>
<evidence type="ECO:0000313" key="1">
    <source>
        <dbReference type="EMBL" id="QOD55576.1"/>
    </source>
</evidence>
<dbReference type="InterPro" id="IPR021316">
    <property type="entry name" value="DUF2913"/>
</dbReference>
<reference evidence="1 2" key="1">
    <citation type="submission" date="2020-09" db="EMBL/GenBank/DDBJ databases">
        <title>Complete, closed and curated genome sequences of Photobacterium damselae subsp. piscicida isolates from Australia indicate localised evolution and additional plasmid-borne pathogenicity mechanisms.</title>
        <authorList>
            <person name="Baseggio L."/>
            <person name="Silayeva O."/>
            <person name="Buller N."/>
            <person name="Landos M."/>
            <person name="Engelstaedter J."/>
            <person name="Barnes A.C."/>
        </authorList>
    </citation>
    <scope>NUCLEOTIDE SEQUENCE [LARGE SCALE GENOMIC DNA]</scope>
    <source>
        <strain evidence="1 2">AS-16-0540-1</strain>
    </source>
</reference>
<evidence type="ECO:0000313" key="2">
    <source>
        <dbReference type="Proteomes" id="UP000516656"/>
    </source>
</evidence>
<proteinExistence type="predicted"/>
<dbReference type="AlphaFoldDB" id="A0A7L8A0G9"/>
<dbReference type="EMBL" id="CP061854">
    <property type="protein sequence ID" value="QOD55576.1"/>
    <property type="molecule type" value="Genomic_DNA"/>
</dbReference>
<sequence length="193" mass="22944">MQNDTYHKLLQTTVENILLHLYFKANASKAYLTEIQRNKIIIDFVKPMIKQPRYALIKKKLKTITLMKNKFGSIEKHLLKILNDYGHICSHNDVDKLYKLLSIFEEQYGINSKLLEETPNKEETDLIYLDRQHIDHCFDDKNKQVAPISLFIHTQNLEPFLKCLNEQLLFKFSLFQASDKFNNYHYQLHPIQS</sequence>
<accession>A0A7L8A0G9</accession>
<protein>
    <submittedName>
        <fullName evidence="1">DUF2913 family protein</fullName>
    </submittedName>
</protein>
<gene>
    <name evidence="1" type="ORF">IC627_09490</name>
</gene>
<dbReference type="RefSeq" id="WP_191169261.1">
    <property type="nucleotide sequence ID" value="NZ_CP061861.1"/>
</dbReference>
<dbReference type="Proteomes" id="UP000516656">
    <property type="component" value="Chromosome 1"/>
</dbReference>
<name>A0A7L8A0G9_PHODP</name>
<organism evidence="1 2">
    <name type="scientific">Photobacterium damsela subsp. piscicida</name>
    <name type="common">Pasteurella piscicida</name>
    <dbReference type="NCBI Taxonomy" id="38294"/>
    <lineage>
        <taxon>Bacteria</taxon>
        <taxon>Pseudomonadati</taxon>
        <taxon>Pseudomonadota</taxon>
        <taxon>Gammaproteobacteria</taxon>
        <taxon>Vibrionales</taxon>
        <taxon>Vibrionaceae</taxon>
        <taxon>Photobacterium</taxon>
    </lineage>
</organism>